<sequence>MPFLRDNEYKSKLVKGYTLPGIWMDPTLSYQPLRNLKIEAGAHALHFWGAHKYPNFNYSKLANWKGHATQDGFHCVPIFRANLQLTPQLNILLGTLHGKTNHGLIEPLYNDELNLSADPETSVQVLWDCSLIRLDAWVNWESFIFENDKGQESFSFGLSTRIRPSRKGASWQWYIPVQALFQHRGGEINQAAEDRTIKTWLNAAAGVGVQTPLRIRCPHSSLRLEASGVYFGQQAGDRLPFDRGYGFHSKATLQLWRFQTSLGYSWCKDFVSIFGNPLFGAMSIHTPGLILDKPQSLTAHVEYAQNLGKGFSWGIHADILNQFATQSFTPESGWTPQKNTINFSVGIYMRACPSFLIKKFL</sequence>
<dbReference type="EMBL" id="AMCI01001850">
    <property type="protein sequence ID" value="EJX04316.1"/>
    <property type="molecule type" value="Genomic_DNA"/>
</dbReference>
<accession>J9CVR5</accession>
<name>J9CVR5_9ZZZZ</name>
<gene>
    <name evidence="1" type="ORF">EVA_07577</name>
</gene>
<protein>
    <submittedName>
        <fullName evidence="1">Uncharacterized protein</fullName>
    </submittedName>
</protein>
<comment type="caution">
    <text evidence="1">The sequence shown here is derived from an EMBL/GenBank/DDBJ whole genome shotgun (WGS) entry which is preliminary data.</text>
</comment>
<dbReference type="AlphaFoldDB" id="J9CVR5"/>
<reference evidence="1" key="1">
    <citation type="journal article" date="2012" name="PLoS ONE">
        <title>Gene sets for utilization of primary and secondary nutrition supplies in the distal gut of endangered iberian lynx.</title>
        <authorList>
            <person name="Alcaide M."/>
            <person name="Messina E."/>
            <person name="Richter M."/>
            <person name="Bargiela R."/>
            <person name="Peplies J."/>
            <person name="Huws S.A."/>
            <person name="Newbold C.J."/>
            <person name="Golyshin P.N."/>
            <person name="Simon M.A."/>
            <person name="Lopez G."/>
            <person name="Yakimov M.M."/>
            <person name="Ferrer M."/>
        </authorList>
    </citation>
    <scope>NUCLEOTIDE SEQUENCE</scope>
</reference>
<proteinExistence type="predicted"/>
<evidence type="ECO:0000313" key="1">
    <source>
        <dbReference type="EMBL" id="EJX04316.1"/>
    </source>
</evidence>
<organism evidence="1">
    <name type="scientific">gut metagenome</name>
    <dbReference type="NCBI Taxonomy" id="749906"/>
    <lineage>
        <taxon>unclassified sequences</taxon>
        <taxon>metagenomes</taxon>
        <taxon>organismal metagenomes</taxon>
    </lineage>
</organism>